<dbReference type="PIRSF" id="PIRSF017393">
    <property type="entry name" value="MTase_SAV2177"/>
    <property type="match status" value="1"/>
</dbReference>
<dbReference type="RefSeq" id="WP_378298985.1">
    <property type="nucleotide sequence ID" value="NZ_JBHTJA010000025.1"/>
</dbReference>
<feature type="region of interest" description="Disordered" evidence="1">
    <location>
        <begin position="252"/>
        <end position="276"/>
    </location>
</feature>
<dbReference type="Gene3D" id="3.40.50.150">
    <property type="entry name" value="Vaccinia Virus protein VP39"/>
    <property type="match status" value="1"/>
</dbReference>
<accession>A0ABW3EPP8</accession>
<dbReference type="InterPro" id="IPR029063">
    <property type="entry name" value="SAM-dependent_MTases_sf"/>
</dbReference>
<dbReference type="SUPFAM" id="SSF53335">
    <property type="entry name" value="S-adenosyl-L-methionine-dependent methyltransferases"/>
    <property type="match status" value="1"/>
</dbReference>
<dbReference type="GO" id="GO:0008168">
    <property type="term" value="F:methyltransferase activity"/>
    <property type="evidence" value="ECO:0007669"/>
    <property type="project" value="UniProtKB-KW"/>
</dbReference>
<name>A0ABW3EPP8_9ACTN</name>
<dbReference type="InterPro" id="IPR006764">
    <property type="entry name" value="SAM_dep_MeTrfase_SAV2177_type"/>
</dbReference>
<dbReference type="EMBL" id="JBHTJA010000025">
    <property type="protein sequence ID" value="MFD0901776.1"/>
    <property type="molecule type" value="Genomic_DNA"/>
</dbReference>
<organism evidence="2 3">
    <name type="scientific">Actinomadura sediminis</name>
    <dbReference type="NCBI Taxonomy" id="1038904"/>
    <lineage>
        <taxon>Bacteria</taxon>
        <taxon>Bacillati</taxon>
        <taxon>Actinomycetota</taxon>
        <taxon>Actinomycetes</taxon>
        <taxon>Streptosporangiales</taxon>
        <taxon>Thermomonosporaceae</taxon>
        <taxon>Actinomadura</taxon>
    </lineage>
</organism>
<keyword evidence="3" id="KW-1185">Reference proteome</keyword>
<sequence length="276" mass="29803">MTNGDFAWSEAENELSEIDTSVPHSARIWNYWLGGKDNFPVDQAAGDEYVRTFPGILDIARLTRGFLKRSVRFLAGERGIRQFLDVGTGLPTVDNTHEVAQRVAPDARVVYVDNDPLVLAHAHALLTGTSEGATDYVDADMHAPERILEAAERTLDLSRPVGLTFMGVLGHVTDDDEARRIVGALMDGLAPGSHLAVCDGYAVASPEFAAAQQGYDEGGSVPYKLRDGEQIATFFTGLELLPPGLVAASEWRPETEPVGEPPQVQPLGGIGMKHAR</sequence>
<gene>
    <name evidence="2" type="ORF">ACFQ11_15355</name>
</gene>
<evidence type="ECO:0000256" key="1">
    <source>
        <dbReference type="SAM" id="MobiDB-lite"/>
    </source>
</evidence>
<comment type="caution">
    <text evidence="2">The sequence shown here is derived from an EMBL/GenBank/DDBJ whole genome shotgun (WGS) entry which is preliminary data.</text>
</comment>
<keyword evidence="2" id="KW-0489">Methyltransferase</keyword>
<evidence type="ECO:0000313" key="3">
    <source>
        <dbReference type="Proteomes" id="UP001596972"/>
    </source>
</evidence>
<reference evidence="3" key="1">
    <citation type="journal article" date="2019" name="Int. J. Syst. Evol. Microbiol.">
        <title>The Global Catalogue of Microorganisms (GCM) 10K type strain sequencing project: providing services to taxonomists for standard genome sequencing and annotation.</title>
        <authorList>
            <consortium name="The Broad Institute Genomics Platform"/>
            <consortium name="The Broad Institute Genome Sequencing Center for Infectious Disease"/>
            <person name="Wu L."/>
            <person name="Ma J."/>
        </authorList>
    </citation>
    <scope>NUCLEOTIDE SEQUENCE [LARGE SCALE GENOMIC DNA]</scope>
    <source>
        <strain evidence="3">JCM 31202</strain>
    </source>
</reference>
<dbReference type="EC" id="2.1.1.-" evidence="2"/>
<proteinExistence type="predicted"/>
<dbReference type="Pfam" id="PF04672">
    <property type="entry name" value="Methyltransf_19"/>
    <property type="match status" value="1"/>
</dbReference>
<evidence type="ECO:0000313" key="2">
    <source>
        <dbReference type="EMBL" id="MFD0901776.1"/>
    </source>
</evidence>
<keyword evidence="2" id="KW-0808">Transferase</keyword>
<dbReference type="GO" id="GO:0032259">
    <property type="term" value="P:methylation"/>
    <property type="evidence" value="ECO:0007669"/>
    <property type="project" value="UniProtKB-KW"/>
</dbReference>
<dbReference type="Proteomes" id="UP001596972">
    <property type="component" value="Unassembled WGS sequence"/>
</dbReference>
<protein>
    <submittedName>
        <fullName evidence="2">SAM-dependent methyltransferase</fullName>
        <ecNumber evidence="2">2.1.1.-</ecNumber>
    </submittedName>
</protein>